<dbReference type="EMBL" id="SOFY01000025">
    <property type="protein sequence ID" value="TFC49813.1"/>
    <property type="molecule type" value="Genomic_DNA"/>
</dbReference>
<dbReference type="Pfam" id="PF18920">
    <property type="entry name" value="DUF5671"/>
    <property type="match status" value="2"/>
</dbReference>
<feature type="transmembrane region" description="Helical" evidence="1">
    <location>
        <begin position="95"/>
        <end position="124"/>
    </location>
</feature>
<feature type="transmembrane region" description="Helical" evidence="1">
    <location>
        <begin position="64"/>
        <end position="83"/>
    </location>
</feature>
<evidence type="ECO:0000313" key="4">
    <source>
        <dbReference type="Proteomes" id="UP000297403"/>
    </source>
</evidence>
<feature type="transmembrane region" description="Helical" evidence="1">
    <location>
        <begin position="356"/>
        <end position="374"/>
    </location>
</feature>
<feature type="transmembrane region" description="Helical" evidence="1">
    <location>
        <begin position="438"/>
        <end position="455"/>
    </location>
</feature>
<keyword evidence="1" id="KW-1133">Transmembrane helix</keyword>
<keyword evidence="1" id="KW-0812">Transmembrane</keyword>
<accession>A0AAQ2C7D3</accession>
<reference evidence="3 4" key="1">
    <citation type="submission" date="2019-03" db="EMBL/GenBank/DDBJ databases">
        <title>Genomics of glacier-inhabiting Cryobacterium strains.</title>
        <authorList>
            <person name="Liu Q."/>
            <person name="Xin Y.-H."/>
        </authorList>
    </citation>
    <scope>NUCLEOTIDE SEQUENCE [LARGE SCALE GENOMIC DNA]</scope>
    <source>
        <strain evidence="4">TMT1-22</strain>
    </source>
</reference>
<feature type="transmembrane region" description="Helical" evidence="1">
    <location>
        <begin position="160"/>
        <end position="188"/>
    </location>
</feature>
<keyword evidence="4" id="KW-1185">Reference proteome</keyword>
<gene>
    <name evidence="3" type="ORF">E3O49_05875</name>
</gene>
<feature type="transmembrane region" description="Helical" evidence="1">
    <location>
        <begin position="394"/>
        <end position="418"/>
    </location>
</feature>
<feature type="transmembrane region" description="Helical" evidence="1">
    <location>
        <begin position="278"/>
        <end position="299"/>
    </location>
</feature>
<feature type="transmembrane region" description="Helical" evidence="1">
    <location>
        <begin position="208"/>
        <end position="227"/>
    </location>
</feature>
<evidence type="ECO:0000256" key="1">
    <source>
        <dbReference type="SAM" id="Phobius"/>
    </source>
</evidence>
<dbReference type="Proteomes" id="UP000297403">
    <property type="component" value="Unassembled WGS sequence"/>
</dbReference>
<keyword evidence="1" id="KW-0472">Membrane</keyword>
<feature type="transmembrane region" description="Helical" evidence="1">
    <location>
        <begin position="130"/>
        <end position="148"/>
    </location>
</feature>
<feature type="transmembrane region" description="Helical" evidence="1">
    <location>
        <begin position="21"/>
        <end position="44"/>
    </location>
</feature>
<evidence type="ECO:0000259" key="2">
    <source>
        <dbReference type="Pfam" id="PF18920"/>
    </source>
</evidence>
<dbReference type="AlphaFoldDB" id="A0AAQ2C7D3"/>
<organism evidence="3 4">
    <name type="scientific">Cryobacterium shii</name>
    <dbReference type="NCBI Taxonomy" id="1259235"/>
    <lineage>
        <taxon>Bacteria</taxon>
        <taxon>Bacillati</taxon>
        <taxon>Actinomycetota</taxon>
        <taxon>Actinomycetes</taxon>
        <taxon>Micrococcales</taxon>
        <taxon>Microbacteriaceae</taxon>
        <taxon>Cryobacterium</taxon>
    </lineage>
</organism>
<feature type="domain" description="DUF5671" evidence="2">
    <location>
        <begin position="21"/>
        <end position="129"/>
    </location>
</feature>
<feature type="transmembrane region" description="Helical" evidence="1">
    <location>
        <begin position="239"/>
        <end position="272"/>
    </location>
</feature>
<comment type="caution">
    <text evidence="3">The sequence shown here is derived from an EMBL/GenBank/DDBJ whole genome shotgun (WGS) entry which is preliminary data.</text>
</comment>
<sequence length="545" mass="57117">MIAARKSSASGQSAAQPTARRVIVFILLFALVVIAAIGLSGVLGRLLDAGNALVSGDITGLARSLAFTLIAGPFAAVLWWVLWRRMGDGQERSSIAWGLYLAGMSTVSLVTATSALLATAAALVRTDWQPLIFATGVVWAGVWAWHQWMSRHKTKSPTQLVSVAPVLGSVFGLVVAVGGAVTALASLIDAAVDAFGSSVTVGEPWWRLTLQALVWFAGGAFVWWWQWIRNRAKDLRGGLADVTLVLVGVAGAAILTLTGAGTVLFLLLRLAFDRTDPITAMLDLLGAGLAAAAVGALVWSYHWRLTLARSGTTRMATQLVTSGIGLVAAASGLGVVVNAILAALTTSLAGSDTRTLLLGGISALLVGGPVWWVAWKPATPVAPDRIAATGRRVYLILVFGVSAAVAIVTLLVNGYRIFEFALGDVTGQSLLDRVRAPLGLLVATGLAAGYHFSVWRRDRSEIAEVPRRARTIGRVFLVTGADPAPLVRAIDEATGASVTVWRRSDAVGDTASVEQLTQALHGVTGHRVMVVTGPGSRIDVVPLQD</sequence>
<name>A0AAQ2C7D3_9MICO</name>
<feature type="domain" description="DUF5671" evidence="2">
    <location>
        <begin position="318"/>
        <end position="445"/>
    </location>
</feature>
<proteinExistence type="predicted"/>
<feature type="transmembrane region" description="Helical" evidence="1">
    <location>
        <begin position="319"/>
        <end position="344"/>
    </location>
</feature>
<protein>
    <recommendedName>
        <fullName evidence="2">DUF5671 domain-containing protein</fullName>
    </recommendedName>
</protein>
<dbReference type="InterPro" id="IPR043728">
    <property type="entry name" value="DUF5671"/>
</dbReference>
<evidence type="ECO:0000313" key="3">
    <source>
        <dbReference type="EMBL" id="TFC49813.1"/>
    </source>
</evidence>